<dbReference type="PRINTS" id="PR00449">
    <property type="entry name" value="RASTRNSFRMNG"/>
</dbReference>
<evidence type="ECO:0000256" key="1">
    <source>
        <dbReference type="ARBA" id="ARBA00022741"/>
    </source>
</evidence>
<sequence length="312" mass="33197">MLEDSDESIKVIVVGDGNVGKTCMLRRFVKGDFIAQYRKTIGAEFMEKDVYLRSSDTTVKLMLWDTAGQEVFNALTQAYYRGAGAAVLAFSTVDRDSFMNIAGWKLRVESVCGPITMVLCQTKFDLCHEAVITNAEAEQLASQLEVPLFRVSTKDDFNVTQLFEFTAQQCVEGAAVAATSEENEPKESDSHMEDQLQQSGVAVEGEPTATVAESGKQITSPGAGGAPSPSLAVPAPTVSTVAPSASPAADPFIPATAGKAGKDAATPIATGGKSKLGGGKDKASSQTKGRVSLNEPEAHEHHHKKKFRCSLY</sequence>
<dbReference type="SMART" id="SM00175">
    <property type="entry name" value="RAB"/>
    <property type="match status" value="1"/>
</dbReference>
<dbReference type="GO" id="GO:0003924">
    <property type="term" value="F:GTPase activity"/>
    <property type="evidence" value="ECO:0007669"/>
    <property type="project" value="InterPro"/>
</dbReference>
<dbReference type="PANTHER" id="PTHR47977">
    <property type="entry name" value="RAS-RELATED PROTEIN RAB"/>
    <property type="match status" value="1"/>
</dbReference>
<dbReference type="VEuPathDB" id="TriTrypDB:Lsey_0004_0020"/>
<dbReference type="FunFam" id="3.40.50.300:FF:002136">
    <property type="entry name" value="Small rab-related GTPase"/>
    <property type="match status" value="1"/>
</dbReference>
<reference evidence="4 5" key="1">
    <citation type="journal article" date="2015" name="PLoS Pathog.">
        <title>Leptomonas seymouri: Adaptations to the Dixenous Life Cycle Analyzed by Genome Sequencing, Transcriptome Profiling and Co-infection with Leishmania donovani.</title>
        <authorList>
            <person name="Kraeva N."/>
            <person name="Butenko A."/>
            <person name="Hlavacova J."/>
            <person name="Kostygov A."/>
            <person name="Myskova J."/>
            <person name="Grybchuk D."/>
            <person name="Lestinova T."/>
            <person name="Votypka J."/>
            <person name="Volf P."/>
            <person name="Opperdoes F."/>
            <person name="Flegontov P."/>
            <person name="Lukes J."/>
            <person name="Yurchenko V."/>
        </authorList>
    </citation>
    <scope>NUCLEOTIDE SEQUENCE [LARGE SCALE GENOMIC DNA]</scope>
    <source>
        <strain evidence="4 5">ATCC 30220</strain>
    </source>
</reference>
<dbReference type="CDD" id="cd04106">
    <property type="entry name" value="Rab23_like"/>
    <property type="match status" value="1"/>
</dbReference>
<protein>
    <submittedName>
        <fullName evidence="4">Putative small G-protein</fullName>
    </submittedName>
</protein>
<dbReference type="PROSITE" id="PS51421">
    <property type="entry name" value="RAS"/>
    <property type="match status" value="1"/>
</dbReference>
<dbReference type="Pfam" id="PF00071">
    <property type="entry name" value="Ras"/>
    <property type="match status" value="1"/>
</dbReference>
<accession>A0A0N1IC49</accession>
<dbReference type="SUPFAM" id="SSF52540">
    <property type="entry name" value="P-loop containing nucleoside triphosphate hydrolases"/>
    <property type="match status" value="1"/>
</dbReference>
<dbReference type="SMART" id="SM00176">
    <property type="entry name" value="RAN"/>
    <property type="match status" value="1"/>
</dbReference>
<dbReference type="InterPro" id="IPR027417">
    <property type="entry name" value="P-loop_NTPase"/>
</dbReference>
<dbReference type="Proteomes" id="UP000038009">
    <property type="component" value="Unassembled WGS sequence"/>
</dbReference>
<evidence type="ECO:0000256" key="2">
    <source>
        <dbReference type="ARBA" id="ARBA00023134"/>
    </source>
</evidence>
<dbReference type="Gene3D" id="3.40.50.300">
    <property type="entry name" value="P-loop containing nucleotide triphosphate hydrolases"/>
    <property type="match status" value="1"/>
</dbReference>
<evidence type="ECO:0000256" key="3">
    <source>
        <dbReference type="SAM" id="MobiDB-lite"/>
    </source>
</evidence>
<keyword evidence="1" id="KW-0547">Nucleotide-binding</keyword>
<dbReference type="InterPro" id="IPR005225">
    <property type="entry name" value="Small_GTP-bd"/>
</dbReference>
<dbReference type="NCBIfam" id="TIGR00231">
    <property type="entry name" value="small_GTP"/>
    <property type="match status" value="1"/>
</dbReference>
<gene>
    <name evidence="4" type="ORF">ABL78_0274</name>
</gene>
<dbReference type="EMBL" id="LJSK01000004">
    <property type="protein sequence ID" value="KPI90514.1"/>
    <property type="molecule type" value="Genomic_DNA"/>
</dbReference>
<dbReference type="OrthoDB" id="6585768at2759"/>
<dbReference type="SMART" id="SM00173">
    <property type="entry name" value="RAS"/>
    <property type="match status" value="1"/>
</dbReference>
<dbReference type="InterPro" id="IPR034114">
    <property type="entry name" value="Rab23"/>
</dbReference>
<evidence type="ECO:0000313" key="5">
    <source>
        <dbReference type="Proteomes" id="UP000038009"/>
    </source>
</evidence>
<feature type="region of interest" description="Disordered" evidence="3">
    <location>
        <begin position="176"/>
        <end position="312"/>
    </location>
</feature>
<dbReference type="AlphaFoldDB" id="A0A0N1IC49"/>
<dbReference type="GO" id="GO:0005525">
    <property type="term" value="F:GTP binding"/>
    <property type="evidence" value="ECO:0007669"/>
    <property type="project" value="UniProtKB-KW"/>
</dbReference>
<name>A0A0N1IC49_LEPSE</name>
<dbReference type="PROSITE" id="PS51420">
    <property type="entry name" value="RHO"/>
    <property type="match status" value="1"/>
</dbReference>
<dbReference type="PROSITE" id="PS51419">
    <property type="entry name" value="RAB"/>
    <property type="match status" value="1"/>
</dbReference>
<comment type="caution">
    <text evidence="4">The sequence shown here is derived from an EMBL/GenBank/DDBJ whole genome shotgun (WGS) entry which is preliminary data.</text>
</comment>
<organism evidence="4 5">
    <name type="scientific">Leptomonas seymouri</name>
    <dbReference type="NCBI Taxonomy" id="5684"/>
    <lineage>
        <taxon>Eukaryota</taxon>
        <taxon>Discoba</taxon>
        <taxon>Euglenozoa</taxon>
        <taxon>Kinetoplastea</taxon>
        <taxon>Metakinetoplastina</taxon>
        <taxon>Trypanosomatida</taxon>
        <taxon>Trypanosomatidae</taxon>
        <taxon>Leishmaniinae</taxon>
        <taxon>Leptomonas</taxon>
    </lineage>
</organism>
<dbReference type="SMART" id="SM00174">
    <property type="entry name" value="RHO"/>
    <property type="match status" value="1"/>
</dbReference>
<keyword evidence="2" id="KW-0342">GTP-binding</keyword>
<evidence type="ECO:0000313" key="4">
    <source>
        <dbReference type="EMBL" id="KPI90514.1"/>
    </source>
</evidence>
<feature type="compositionally biased region" description="Low complexity" evidence="3">
    <location>
        <begin position="232"/>
        <end position="273"/>
    </location>
</feature>
<feature type="compositionally biased region" description="Basic residues" evidence="3">
    <location>
        <begin position="301"/>
        <end position="312"/>
    </location>
</feature>
<dbReference type="InterPro" id="IPR001806">
    <property type="entry name" value="Small_GTPase"/>
</dbReference>
<feature type="compositionally biased region" description="Basic and acidic residues" evidence="3">
    <location>
        <begin position="183"/>
        <end position="194"/>
    </location>
</feature>
<proteinExistence type="predicted"/>
<dbReference type="InterPro" id="IPR050227">
    <property type="entry name" value="Rab"/>
</dbReference>
<dbReference type="OMA" id="KFRCSLY"/>
<keyword evidence="5" id="KW-1185">Reference proteome</keyword>